<dbReference type="PANTHER" id="PTHR45029:SF2">
    <property type="entry name" value="CARBOXYLIC ESTER HYDROLASE"/>
    <property type="match status" value="1"/>
</dbReference>
<accession>A0A2G5TF47</accession>
<dbReference type="GO" id="GO:0052689">
    <property type="term" value="F:carboxylic ester hydrolase activity"/>
    <property type="evidence" value="ECO:0007669"/>
    <property type="project" value="UniProtKB-KW"/>
</dbReference>
<keyword evidence="2" id="KW-0719">Serine esterase</keyword>
<keyword evidence="4" id="KW-0732">Signal</keyword>
<evidence type="ECO:0000256" key="2">
    <source>
        <dbReference type="ARBA" id="ARBA00022487"/>
    </source>
</evidence>
<dbReference type="EC" id="3.1.1.-" evidence="4"/>
<feature type="domain" description="Carboxylesterase type B" evidence="5">
    <location>
        <begin position="24"/>
        <end position="545"/>
    </location>
</feature>
<evidence type="ECO:0000259" key="5">
    <source>
        <dbReference type="Pfam" id="PF00135"/>
    </source>
</evidence>
<evidence type="ECO:0000256" key="3">
    <source>
        <dbReference type="ARBA" id="ARBA00022801"/>
    </source>
</evidence>
<evidence type="ECO:0000313" key="7">
    <source>
        <dbReference type="Proteomes" id="UP000230233"/>
    </source>
</evidence>
<evidence type="ECO:0000256" key="4">
    <source>
        <dbReference type="RuleBase" id="RU361235"/>
    </source>
</evidence>
<dbReference type="Gene3D" id="3.40.50.1820">
    <property type="entry name" value="alpha/beta hydrolase"/>
    <property type="match status" value="1"/>
</dbReference>
<reference evidence="7" key="1">
    <citation type="submission" date="2017-10" db="EMBL/GenBank/DDBJ databases">
        <title>Rapid genome shrinkage in a self-fertile nematode reveals novel sperm competition proteins.</title>
        <authorList>
            <person name="Yin D."/>
            <person name="Schwarz E.M."/>
            <person name="Thomas C.G."/>
            <person name="Felde R.L."/>
            <person name="Korf I.F."/>
            <person name="Cutter A.D."/>
            <person name="Schartner C.M."/>
            <person name="Ralston E.J."/>
            <person name="Meyer B.J."/>
            <person name="Haag E.S."/>
        </authorList>
    </citation>
    <scope>NUCLEOTIDE SEQUENCE [LARGE SCALE GENOMIC DNA]</scope>
    <source>
        <strain evidence="7">JU1422</strain>
    </source>
</reference>
<keyword evidence="3 4" id="KW-0378">Hydrolase</keyword>
<feature type="signal peptide" evidence="4">
    <location>
        <begin position="1"/>
        <end position="19"/>
    </location>
</feature>
<name>A0A2G5TF47_9PELO</name>
<dbReference type="STRING" id="1611254.A0A2G5TF47"/>
<feature type="chain" id="PRO_5013428711" description="Carboxylic ester hydrolase" evidence="4">
    <location>
        <begin position="20"/>
        <end position="567"/>
    </location>
</feature>
<organism evidence="6 7">
    <name type="scientific">Caenorhabditis nigoni</name>
    <dbReference type="NCBI Taxonomy" id="1611254"/>
    <lineage>
        <taxon>Eukaryota</taxon>
        <taxon>Metazoa</taxon>
        <taxon>Ecdysozoa</taxon>
        <taxon>Nematoda</taxon>
        <taxon>Chromadorea</taxon>
        <taxon>Rhabditida</taxon>
        <taxon>Rhabditina</taxon>
        <taxon>Rhabditomorpha</taxon>
        <taxon>Rhabditoidea</taxon>
        <taxon>Rhabditidae</taxon>
        <taxon>Peloderinae</taxon>
        <taxon>Caenorhabditis</taxon>
    </lineage>
</organism>
<evidence type="ECO:0000256" key="1">
    <source>
        <dbReference type="ARBA" id="ARBA00005964"/>
    </source>
</evidence>
<dbReference type="PROSITE" id="PS00122">
    <property type="entry name" value="CARBOXYLESTERASE_B_1"/>
    <property type="match status" value="1"/>
</dbReference>
<dbReference type="PANTHER" id="PTHR45029">
    <property type="entry name" value="CARBOXYLIC ESTER HYDROLASE-RELATED"/>
    <property type="match status" value="1"/>
</dbReference>
<proteinExistence type="inferred from homology"/>
<dbReference type="SUPFAM" id="SSF53474">
    <property type="entry name" value="alpha/beta-Hydrolases"/>
    <property type="match status" value="1"/>
</dbReference>
<dbReference type="InterPro" id="IPR029058">
    <property type="entry name" value="AB_hydrolase_fold"/>
</dbReference>
<dbReference type="Proteomes" id="UP000230233">
    <property type="component" value="Chromosome V"/>
</dbReference>
<evidence type="ECO:0000313" key="6">
    <source>
        <dbReference type="EMBL" id="PIC25869.1"/>
    </source>
</evidence>
<dbReference type="InterPro" id="IPR019826">
    <property type="entry name" value="Carboxylesterase_B_AS"/>
</dbReference>
<comment type="caution">
    <text evidence="6">The sequence shown here is derived from an EMBL/GenBank/DDBJ whole genome shotgun (WGS) entry which is preliminary data.</text>
</comment>
<protein>
    <recommendedName>
        <fullName evidence="4">Carboxylic ester hydrolase</fullName>
        <ecNumber evidence="4">3.1.1.-</ecNumber>
    </recommendedName>
</protein>
<dbReference type="Pfam" id="PF00135">
    <property type="entry name" value="COesterase"/>
    <property type="match status" value="1"/>
</dbReference>
<dbReference type="OrthoDB" id="6846267at2759"/>
<gene>
    <name evidence="6" type="primary">Cnig_chr_V.g18631</name>
    <name evidence="6" type="ORF">B9Z55_018631</name>
</gene>
<dbReference type="AlphaFoldDB" id="A0A2G5TF47"/>
<dbReference type="InterPro" id="IPR002018">
    <property type="entry name" value="CarbesteraseB"/>
</dbReference>
<sequence>MLFLYIFAVMGAYFPSIEAEKNLKVLNASCGPVRGNIYQHGNQTVDGYLGIPFAKAPIGSLRYKKPVLADKWTETLDCYSYGPGCPQSGLYPFSPQGSQNYTEDNCLNLNVFVPKTKISESSEGLPVVVYFFGGGFEIGASSTIDDFYLSKTLPLKGLIVVTANYRVGPLGFFTTGDEVAKGNYGLWDQTLALKWVQEHIASFGGDPDSVTIFGTSAGAASVDFLALSPHSNKLFHRFMSNSGSAFCDFAIRPKELQATVFREFAKFQGYTGNDSTSLLRWYQDQDPKIFTETSKFQRPASGFLSFIPNFDGDFFPKPFDELRKMAPKIDVLATETEYEGLIMAAFQPKNTTFDEVVATIFAPDRVKDPEATKKKIVDFYMKDVDVNDTNAVTKKMIEVSFSTEYIPKLVSLQFIGDSEFNIGALNSVRSSLKYGNNVYLGSFDYFNKYSENPVTMLFPFKAAYHGSDLRYILGESMEKYKATEEEFKVVDMMGTFVANFAKYGNPNGKNEPEIWEKYSADHPERYFKINYPKSEMKENFQNIRLKIYDEINANAIKYQEIVYGRKI</sequence>
<comment type="similarity">
    <text evidence="1 4">Belongs to the type-B carboxylesterase/lipase family.</text>
</comment>
<keyword evidence="7" id="KW-1185">Reference proteome</keyword>
<dbReference type="EMBL" id="PDUG01000005">
    <property type="protein sequence ID" value="PIC25869.1"/>
    <property type="molecule type" value="Genomic_DNA"/>
</dbReference>
<dbReference type="InterPro" id="IPR043187">
    <property type="entry name" value="CM06B1-like"/>
</dbReference>